<sequence length="75" mass="8860">MSAPVKTSTHIRVNALINEIKRIQQDIDCDQTEYEMHKREGNEELQKYFLAQCMAKKKVIERLTKNLNINLPEEE</sequence>
<protein>
    <recommendedName>
        <fullName evidence="4">DUF2524 domain-containing protein</fullName>
    </recommendedName>
</protein>
<evidence type="ECO:0000313" key="2">
    <source>
        <dbReference type="EMBL" id="ARF68940.1"/>
    </source>
</evidence>
<dbReference type="EMBL" id="CP020557">
    <property type="protein sequence ID" value="ARF68940.1"/>
    <property type="molecule type" value="Genomic_DNA"/>
</dbReference>
<dbReference type="Proteomes" id="UP000192727">
    <property type="component" value="Chromosome"/>
</dbReference>
<dbReference type="AlphaFoldDB" id="A0A1V0UVG9"/>
<reference evidence="2 3" key="1">
    <citation type="submission" date="2017-03" db="EMBL/GenBank/DDBJ databases">
        <title>Paenibacillus larvae genome sequencing.</title>
        <authorList>
            <person name="Dingman D.W."/>
        </authorList>
    </citation>
    <scope>NUCLEOTIDE SEQUENCE [LARGE SCALE GENOMIC DNA]</scope>
    <source>
        <strain evidence="2 3">SAG 10367</strain>
    </source>
</reference>
<keyword evidence="1" id="KW-0175">Coiled coil</keyword>
<feature type="coiled-coil region" evidence="1">
    <location>
        <begin position="13"/>
        <end position="40"/>
    </location>
</feature>
<evidence type="ECO:0000256" key="1">
    <source>
        <dbReference type="SAM" id="Coils"/>
    </source>
</evidence>
<accession>A0A1V0UVG9</accession>
<proteinExistence type="predicted"/>
<dbReference type="RefSeq" id="WP_083040784.1">
    <property type="nucleotide sequence ID" value="NZ_CP020557.1"/>
</dbReference>
<evidence type="ECO:0000313" key="3">
    <source>
        <dbReference type="Proteomes" id="UP000192727"/>
    </source>
</evidence>
<name>A0A1V0UVG9_9BACL</name>
<gene>
    <name evidence="2" type="ORF">B7C51_15730</name>
</gene>
<organism evidence="2 3">
    <name type="scientific">Paenibacillus larvae subsp. pulvifaciens</name>
    <dbReference type="NCBI Taxonomy" id="1477"/>
    <lineage>
        <taxon>Bacteria</taxon>
        <taxon>Bacillati</taxon>
        <taxon>Bacillota</taxon>
        <taxon>Bacilli</taxon>
        <taxon>Bacillales</taxon>
        <taxon>Paenibacillaceae</taxon>
        <taxon>Paenibacillus</taxon>
    </lineage>
</organism>
<evidence type="ECO:0008006" key="4">
    <source>
        <dbReference type="Google" id="ProtNLM"/>
    </source>
</evidence>